<dbReference type="FunCoup" id="A0A3G9JU71">
    <property type="interactions" value="289"/>
</dbReference>
<keyword evidence="4" id="KW-0862">Zinc</keyword>
<dbReference type="InterPro" id="IPR001279">
    <property type="entry name" value="Metallo-B-lactamas"/>
</dbReference>
<name>A0A3G9JU71_9FIRM</name>
<keyword evidence="3 6" id="KW-0378">Hydrolase</keyword>
<dbReference type="KEGG" id="ebm:SG0102_15830"/>
<organism evidence="6 7">
    <name type="scientific">Intestinibaculum porci</name>
    <dbReference type="NCBI Taxonomy" id="2487118"/>
    <lineage>
        <taxon>Bacteria</taxon>
        <taxon>Bacillati</taxon>
        <taxon>Bacillota</taxon>
        <taxon>Erysipelotrichia</taxon>
        <taxon>Erysipelotrichales</taxon>
        <taxon>Erysipelotrichaceae</taxon>
        <taxon>Intestinibaculum</taxon>
    </lineage>
</organism>
<accession>A0A3G9JU71</accession>
<sequence length="203" mass="22506">MIDHLTVGFMQENTYLIMREQGVIIVDPGAECTKIKAAISKTQKPLIAILLTHAHFDHIGAVDELYEAYHCPIYASCEAINMSQNSYTNLSDQFTPFTLSSPIKTLPDELKLLDLSIEVINTPGHTDGDVCFYVPQEKALFTGDTLFQGSAGRTDFPTGNLSTLMHSLKVLKELPFDATVYPGHMGTTTLDQERQTNAYFAQL</sequence>
<dbReference type="Proteomes" id="UP000268059">
    <property type="component" value="Chromosome"/>
</dbReference>
<dbReference type="EMBL" id="AP019309">
    <property type="protein sequence ID" value="BBH26649.1"/>
    <property type="molecule type" value="Genomic_DNA"/>
</dbReference>
<keyword evidence="2" id="KW-0479">Metal-binding</keyword>
<evidence type="ECO:0000259" key="5">
    <source>
        <dbReference type="SMART" id="SM00849"/>
    </source>
</evidence>
<evidence type="ECO:0000256" key="3">
    <source>
        <dbReference type="ARBA" id="ARBA00022801"/>
    </source>
</evidence>
<dbReference type="GO" id="GO:0016787">
    <property type="term" value="F:hydrolase activity"/>
    <property type="evidence" value="ECO:0007669"/>
    <property type="project" value="UniProtKB-KW"/>
</dbReference>
<evidence type="ECO:0000256" key="2">
    <source>
        <dbReference type="ARBA" id="ARBA00022723"/>
    </source>
</evidence>
<evidence type="ECO:0000256" key="4">
    <source>
        <dbReference type="ARBA" id="ARBA00022833"/>
    </source>
</evidence>
<reference evidence="6 7" key="1">
    <citation type="submission" date="2018-11" db="EMBL/GenBank/DDBJ databases">
        <title>Novel Erysipelotrichaceae bacterium isolated from small intestine of a swine.</title>
        <authorList>
            <person name="Kim J.S."/>
            <person name="Choe H."/>
            <person name="Lee Y.R."/>
            <person name="Kim K.M."/>
            <person name="Park D.S."/>
        </authorList>
    </citation>
    <scope>NUCLEOTIDE SEQUENCE [LARGE SCALE GENOMIC DNA]</scope>
    <source>
        <strain evidence="6 7">SG0102</strain>
    </source>
</reference>
<dbReference type="InterPro" id="IPR051453">
    <property type="entry name" value="MBL_Glyoxalase_II"/>
</dbReference>
<keyword evidence="7" id="KW-1185">Reference proteome</keyword>
<dbReference type="Pfam" id="PF00753">
    <property type="entry name" value="Lactamase_B"/>
    <property type="match status" value="1"/>
</dbReference>
<dbReference type="InterPro" id="IPR036866">
    <property type="entry name" value="RibonucZ/Hydroxyglut_hydro"/>
</dbReference>
<dbReference type="SUPFAM" id="SSF56281">
    <property type="entry name" value="Metallo-hydrolase/oxidoreductase"/>
    <property type="match status" value="1"/>
</dbReference>
<protein>
    <submittedName>
        <fullName evidence="6">Hydroxyacylglutathione hydrolase</fullName>
    </submittedName>
</protein>
<dbReference type="OrthoDB" id="9802248at2"/>
<dbReference type="InParanoid" id="A0A3G9JU71"/>
<dbReference type="RefSeq" id="WP_125119488.1">
    <property type="nucleotide sequence ID" value="NZ_AP019309.1"/>
</dbReference>
<evidence type="ECO:0000313" key="7">
    <source>
        <dbReference type="Proteomes" id="UP000268059"/>
    </source>
</evidence>
<dbReference type="CDD" id="cd06262">
    <property type="entry name" value="metallo-hydrolase-like_MBL-fold"/>
    <property type="match status" value="1"/>
</dbReference>
<gene>
    <name evidence="6" type="primary">gloB</name>
    <name evidence="6" type="ORF">SG0102_15830</name>
</gene>
<dbReference type="PANTHER" id="PTHR46233">
    <property type="entry name" value="HYDROXYACYLGLUTATHIONE HYDROLASE GLOC"/>
    <property type="match status" value="1"/>
</dbReference>
<comment type="cofactor">
    <cofactor evidence="1">
        <name>Zn(2+)</name>
        <dbReference type="ChEBI" id="CHEBI:29105"/>
    </cofactor>
</comment>
<evidence type="ECO:0000256" key="1">
    <source>
        <dbReference type="ARBA" id="ARBA00001947"/>
    </source>
</evidence>
<proteinExistence type="predicted"/>
<dbReference type="AlphaFoldDB" id="A0A3G9JU71"/>
<dbReference type="GO" id="GO:0046872">
    <property type="term" value="F:metal ion binding"/>
    <property type="evidence" value="ECO:0007669"/>
    <property type="project" value="UniProtKB-KW"/>
</dbReference>
<feature type="domain" description="Metallo-beta-lactamase" evidence="5">
    <location>
        <begin position="11"/>
        <end position="184"/>
    </location>
</feature>
<dbReference type="SMART" id="SM00849">
    <property type="entry name" value="Lactamase_B"/>
    <property type="match status" value="1"/>
</dbReference>
<evidence type="ECO:0000313" key="6">
    <source>
        <dbReference type="EMBL" id="BBH26649.1"/>
    </source>
</evidence>
<dbReference type="PANTHER" id="PTHR46233:SF3">
    <property type="entry name" value="HYDROXYACYLGLUTATHIONE HYDROLASE GLOC"/>
    <property type="match status" value="1"/>
</dbReference>
<dbReference type="Gene3D" id="3.60.15.10">
    <property type="entry name" value="Ribonuclease Z/Hydroxyacylglutathione hydrolase-like"/>
    <property type="match status" value="1"/>
</dbReference>